<proteinExistence type="predicted"/>
<reference evidence="3 4" key="1">
    <citation type="submission" date="2019-03" db="EMBL/GenBank/DDBJ databases">
        <title>Single cell metagenomics reveals metabolic interactions within the superorganism composed of flagellate Streblomastix strix and complex community of Bacteroidetes bacteria on its surface.</title>
        <authorList>
            <person name="Treitli S.C."/>
            <person name="Kolisko M."/>
            <person name="Husnik F."/>
            <person name="Keeling P."/>
            <person name="Hampl V."/>
        </authorList>
    </citation>
    <scope>NUCLEOTIDE SEQUENCE [LARGE SCALE GENOMIC DNA]</scope>
    <source>
        <strain evidence="3">ST1C</strain>
    </source>
</reference>
<organism evidence="3 4">
    <name type="scientific">Streblomastix strix</name>
    <dbReference type="NCBI Taxonomy" id="222440"/>
    <lineage>
        <taxon>Eukaryota</taxon>
        <taxon>Metamonada</taxon>
        <taxon>Preaxostyla</taxon>
        <taxon>Oxymonadida</taxon>
        <taxon>Streblomastigidae</taxon>
        <taxon>Streblomastix</taxon>
    </lineage>
</organism>
<evidence type="ECO:0000256" key="1">
    <source>
        <dbReference type="SAM" id="Coils"/>
    </source>
</evidence>
<feature type="coiled-coil region" evidence="1">
    <location>
        <begin position="122"/>
        <end position="149"/>
    </location>
</feature>
<feature type="compositionally biased region" description="Polar residues" evidence="2">
    <location>
        <begin position="76"/>
        <end position="103"/>
    </location>
</feature>
<gene>
    <name evidence="3" type="ORF">EZS28_007690</name>
</gene>
<accession>A0A5J4WQE1</accession>
<protein>
    <submittedName>
        <fullName evidence="3">Uncharacterized protein</fullName>
    </submittedName>
</protein>
<feature type="region of interest" description="Disordered" evidence="2">
    <location>
        <begin position="57"/>
        <end position="103"/>
    </location>
</feature>
<dbReference type="EMBL" id="SNRW01001340">
    <property type="protein sequence ID" value="KAA6396786.1"/>
    <property type="molecule type" value="Genomic_DNA"/>
</dbReference>
<feature type="compositionally biased region" description="Polar residues" evidence="2">
    <location>
        <begin position="57"/>
        <end position="67"/>
    </location>
</feature>
<name>A0A5J4WQE1_9EUKA</name>
<evidence type="ECO:0000256" key="2">
    <source>
        <dbReference type="SAM" id="MobiDB-lite"/>
    </source>
</evidence>
<sequence length="236" mass="27394">MQQFSVDETKLDSVITSVVDHLFVQWQKKTGAALSFPHTSQQSDIFQLFGILRVQSPTGQNTSSGRIVTSRHRYMSPQSTSPQLNNIRSPSFPQSPNGSTNAQQLLSDRDMGDCLLYMDYSCKKTEDELEQLQDENSDLKVKVAFFEKEIKGNDDENAQYKKEIIVIQDECRWRELEKLDIQKKVKQEEDINKEKENIIQMREKTIEEVVKKQNKTESQNEFKLKIVIIIFLLDLL</sequence>
<dbReference type="AlphaFoldDB" id="A0A5J4WQE1"/>
<comment type="caution">
    <text evidence="3">The sequence shown here is derived from an EMBL/GenBank/DDBJ whole genome shotgun (WGS) entry which is preliminary data.</text>
</comment>
<keyword evidence="1" id="KW-0175">Coiled coil</keyword>
<evidence type="ECO:0000313" key="4">
    <source>
        <dbReference type="Proteomes" id="UP000324800"/>
    </source>
</evidence>
<dbReference type="Proteomes" id="UP000324800">
    <property type="component" value="Unassembled WGS sequence"/>
</dbReference>
<evidence type="ECO:0000313" key="3">
    <source>
        <dbReference type="EMBL" id="KAA6396786.1"/>
    </source>
</evidence>